<evidence type="ECO:0000256" key="4">
    <source>
        <dbReference type="ARBA" id="ARBA00022777"/>
    </source>
</evidence>
<evidence type="ECO:0000313" key="8">
    <source>
        <dbReference type="EMBL" id="QDV08392.1"/>
    </source>
</evidence>
<dbReference type="Gene3D" id="3.40.50.300">
    <property type="entry name" value="P-loop containing nucleotide triphosphate hydrolases"/>
    <property type="match status" value="1"/>
</dbReference>
<gene>
    <name evidence="8" type="primary">adk_1</name>
    <name evidence="5" type="synonym">adk</name>
    <name evidence="8" type="ORF">Poly30_39350</name>
</gene>
<dbReference type="Proteomes" id="UP000320390">
    <property type="component" value="Chromosome"/>
</dbReference>
<keyword evidence="2 5" id="KW-0545">Nucleotide biosynthesis</keyword>
<evidence type="ECO:0000256" key="6">
    <source>
        <dbReference type="RuleBase" id="RU003330"/>
    </source>
</evidence>
<dbReference type="SUPFAM" id="SSF52540">
    <property type="entry name" value="P-loop containing nucleoside triphosphate hydrolases"/>
    <property type="match status" value="1"/>
</dbReference>
<dbReference type="InterPro" id="IPR000850">
    <property type="entry name" value="Adenylat/UMP-CMP_kin"/>
</dbReference>
<evidence type="ECO:0000256" key="1">
    <source>
        <dbReference type="ARBA" id="ARBA00022679"/>
    </source>
</evidence>
<dbReference type="PRINTS" id="PR00094">
    <property type="entry name" value="ADENYLTKNASE"/>
</dbReference>
<comment type="catalytic activity">
    <reaction evidence="5 7">
        <text>AMP + ATP = 2 ADP</text>
        <dbReference type="Rhea" id="RHEA:12973"/>
        <dbReference type="ChEBI" id="CHEBI:30616"/>
        <dbReference type="ChEBI" id="CHEBI:456215"/>
        <dbReference type="ChEBI" id="CHEBI:456216"/>
        <dbReference type="EC" id="2.7.4.3"/>
    </reaction>
</comment>
<name>A0A518EWB9_9BACT</name>
<feature type="binding site" evidence="5">
    <location>
        <position position="177"/>
    </location>
    <ligand>
        <name>ATP</name>
        <dbReference type="ChEBI" id="CHEBI:30616"/>
    </ligand>
</feature>
<comment type="pathway">
    <text evidence="5">Purine metabolism; AMP biosynthesis via salvage pathway; AMP from ADP: step 1/1.</text>
</comment>
<dbReference type="InterPro" id="IPR027417">
    <property type="entry name" value="P-loop_NTPase"/>
</dbReference>
<feature type="binding site" evidence="5">
    <location>
        <position position="94"/>
    </location>
    <ligand>
        <name>AMP</name>
        <dbReference type="ChEBI" id="CHEBI:456215"/>
    </ligand>
</feature>
<feature type="region of interest" description="NMP" evidence="5">
    <location>
        <begin position="32"/>
        <end position="61"/>
    </location>
</feature>
<dbReference type="NCBIfam" id="NF001381">
    <property type="entry name" value="PRK00279.1-3"/>
    <property type="match status" value="1"/>
</dbReference>
<comment type="function">
    <text evidence="5">Catalyzes the reversible transfer of the terminal phosphate group between ATP and AMP. Plays an important role in cellular energy homeostasis and in adenine nucleotide metabolism.</text>
</comment>
<comment type="caution">
    <text evidence="5">Lacks conserved residue(s) required for the propagation of feature annotation.</text>
</comment>
<dbReference type="CDD" id="cd01428">
    <property type="entry name" value="ADK"/>
    <property type="match status" value="1"/>
</dbReference>
<keyword evidence="4 5" id="KW-0418">Kinase</keyword>
<dbReference type="OrthoDB" id="9805030at2"/>
<feature type="binding site" evidence="5">
    <location>
        <position position="38"/>
    </location>
    <ligand>
        <name>AMP</name>
        <dbReference type="ChEBI" id="CHEBI:456215"/>
    </ligand>
</feature>
<dbReference type="Pfam" id="PF00406">
    <property type="entry name" value="ADK"/>
    <property type="match status" value="1"/>
</dbReference>
<feature type="binding site" evidence="5">
    <location>
        <position position="33"/>
    </location>
    <ligand>
        <name>AMP</name>
        <dbReference type="ChEBI" id="CHEBI:456215"/>
    </ligand>
</feature>
<organism evidence="8 9">
    <name type="scientific">Saltatorellus ferox</name>
    <dbReference type="NCBI Taxonomy" id="2528018"/>
    <lineage>
        <taxon>Bacteria</taxon>
        <taxon>Pseudomonadati</taxon>
        <taxon>Planctomycetota</taxon>
        <taxon>Planctomycetia</taxon>
        <taxon>Planctomycetia incertae sedis</taxon>
        <taxon>Saltatorellus</taxon>
    </lineage>
</organism>
<keyword evidence="3 5" id="KW-0547">Nucleotide-binding</keyword>
<dbReference type="NCBIfam" id="NF011100">
    <property type="entry name" value="PRK14527.1"/>
    <property type="match status" value="1"/>
</dbReference>
<dbReference type="GO" id="GO:0044209">
    <property type="term" value="P:AMP salvage"/>
    <property type="evidence" value="ECO:0007669"/>
    <property type="project" value="UniProtKB-UniRule"/>
</dbReference>
<dbReference type="RefSeq" id="WP_145200966.1">
    <property type="nucleotide sequence ID" value="NZ_CP036434.1"/>
</dbReference>
<comment type="subunit">
    <text evidence="5 7">Monomer.</text>
</comment>
<dbReference type="NCBIfam" id="NF011105">
    <property type="entry name" value="PRK14532.1"/>
    <property type="match status" value="1"/>
</dbReference>
<keyword evidence="1 5" id="KW-0808">Transferase</keyword>
<dbReference type="HAMAP" id="MF_00235">
    <property type="entry name" value="Adenylate_kinase_Adk"/>
    <property type="match status" value="1"/>
</dbReference>
<keyword evidence="9" id="KW-1185">Reference proteome</keyword>
<dbReference type="PROSITE" id="PS00113">
    <property type="entry name" value="ADENYLATE_KINASE"/>
    <property type="match status" value="1"/>
</dbReference>
<sequence>MTRHFLIFGPPAAGKGTQAGSLKDHLDVPHVSTGDMFRAHLKGETEIGLQVKDILAAGKLVPDTVTNAMVAERLAEPDTAEGALLDGFPRNVLQASWLDGYLAGRGTKLAGVVVLEVPDEELKKRLIGRAEKENRSDDADPAVVQRRIDTYREQSEPCIAYYREQGLVPVHLIDGAGTVEEVRARIQSSV</sequence>
<feature type="binding site" evidence="5">
    <location>
        <begin position="12"/>
        <end position="17"/>
    </location>
    <ligand>
        <name>ATP</name>
        <dbReference type="ChEBI" id="CHEBI:30616"/>
    </ligand>
</feature>
<dbReference type="AlphaFoldDB" id="A0A518EWB9"/>
<dbReference type="GO" id="GO:0005524">
    <property type="term" value="F:ATP binding"/>
    <property type="evidence" value="ECO:0007669"/>
    <property type="project" value="UniProtKB-UniRule"/>
</dbReference>
<keyword evidence="5" id="KW-0963">Cytoplasm</keyword>
<accession>A0A518EWB9</accession>
<evidence type="ECO:0000313" key="9">
    <source>
        <dbReference type="Proteomes" id="UP000320390"/>
    </source>
</evidence>
<proteinExistence type="inferred from homology"/>
<dbReference type="UniPathway" id="UPA00588">
    <property type="reaction ID" value="UER00649"/>
</dbReference>
<evidence type="ECO:0000256" key="7">
    <source>
        <dbReference type="RuleBase" id="RU003331"/>
    </source>
</evidence>
<evidence type="ECO:0000256" key="2">
    <source>
        <dbReference type="ARBA" id="ARBA00022727"/>
    </source>
</evidence>
<comment type="similarity">
    <text evidence="5 6">Belongs to the adenylate kinase family.</text>
</comment>
<feature type="binding site" evidence="5">
    <location>
        <position position="147"/>
    </location>
    <ligand>
        <name>AMP</name>
        <dbReference type="ChEBI" id="CHEBI:456215"/>
    </ligand>
</feature>
<comment type="domain">
    <text evidence="5">Consists of three domains, a large central CORE domain and two small peripheral domains, NMPbind and LID, which undergo movements during catalysis. The LID domain closes over the site of phosphoryl transfer upon ATP binding. Assembling and dissambling the active center during each catalytic cycle provides an effective means to prevent ATP hydrolysis.</text>
</comment>
<evidence type="ECO:0000256" key="5">
    <source>
        <dbReference type="HAMAP-Rule" id="MF_00235"/>
    </source>
</evidence>
<evidence type="ECO:0000256" key="3">
    <source>
        <dbReference type="ARBA" id="ARBA00022741"/>
    </source>
</evidence>
<protein>
    <recommendedName>
        <fullName evidence="5 7">Adenylate kinase</fullName>
        <shortName evidence="5">AK</shortName>
        <ecNumber evidence="5 7">2.7.4.3</ecNumber>
    </recommendedName>
    <alternativeName>
        <fullName evidence="5">ATP-AMP transphosphorylase</fullName>
    </alternativeName>
    <alternativeName>
        <fullName evidence="5">ATP:AMP phosphotransferase</fullName>
    </alternativeName>
    <alternativeName>
        <fullName evidence="5">Adenylate monophosphate kinase</fullName>
    </alternativeName>
</protein>
<feature type="binding site" evidence="5">
    <location>
        <position position="129"/>
    </location>
    <ligand>
        <name>ATP</name>
        <dbReference type="ChEBI" id="CHEBI:30616"/>
    </ligand>
</feature>
<dbReference type="EC" id="2.7.4.3" evidence="5 7"/>
<feature type="binding site" evidence="5">
    <location>
        <begin position="87"/>
        <end position="90"/>
    </location>
    <ligand>
        <name>AMP</name>
        <dbReference type="ChEBI" id="CHEBI:456215"/>
    </ligand>
</feature>
<dbReference type="PANTHER" id="PTHR23359">
    <property type="entry name" value="NUCLEOTIDE KINASE"/>
    <property type="match status" value="1"/>
</dbReference>
<dbReference type="GO" id="GO:0005737">
    <property type="term" value="C:cytoplasm"/>
    <property type="evidence" value="ECO:0007669"/>
    <property type="project" value="UniProtKB-SubCell"/>
</dbReference>
<comment type="subcellular location">
    <subcellularLocation>
        <location evidence="5 7">Cytoplasm</location>
    </subcellularLocation>
</comment>
<reference evidence="8 9" key="1">
    <citation type="submission" date="2019-02" db="EMBL/GenBank/DDBJ databases">
        <title>Deep-cultivation of Planctomycetes and their phenomic and genomic characterization uncovers novel biology.</title>
        <authorList>
            <person name="Wiegand S."/>
            <person name="Jogler M."/>
            <person name="Boedeker C."/>
            <person name="Pinto D."/>
            <person name="Vollmers J."/>
            <person name="Rivas-Marin E."/>
            <person name="Kohn T."/>
            <person name="Peeters S.H."/>
            <person name="Heuer A."/>
            <person name="Rast P."/>
            <person name="Oberbeckmann S."/>
            <person name="Bunk B."/>
            <person name="Jeske O."/>
            <person name="Meyerdierks A."/>
            <person name="Storesund J.E."/>
            <person name="Kallscheuer N."/>
            <person name="Luecker S."/>
            <person name="Lage O.M."/>
            <person name="Pohl T."/>
            <person name="Merkel B.J."/>
            <person name="Hornburger P."/>
            <person name="Mueller R.-W."/>
            <person name="Bruemmer F."/>
            <person name="Labrenz M."/>
            <person name="Spormann A.M."/>
            <person name="Op den Camp H."/>
            <person name="Overmann J."/>
            <person name="Amann R."/>
            <person name="Jetten M.S.M."/>
            <person name="Mascher T."/>
            <person name="Medema M.H."/>
            <person name="Devos D.P."/>
            <person name="Kaster A.-K."/>
            <person name="Ovreas L."/>
            <person name="Rohde M."/>
            <person name="Galperin M.Y."/>
            <person name="Jogler C."/>
        </authorList>
    </citation>
    <scope>NUCLEOTIDE SEQUENCE [LARGE SCALE GENOMIC DNA]</scope>
    <source>
        <strain evidence="8 9">Poly30</strain>
    </source>
</reference>
<feature type="binding site" evidence="5">
    <location>
        <begin position="59"/>
        <end position="61"/>
    </location>
    <ligand>
        <name>AMP</name>
        <dbReference type="ChEBI" id="CHEBI:456215"/>
    </ligand>
</feature>
<dbReference type="InterPro" id="IPR033690">
    <property type="entry name" value="Adenylat_kinase_CS"/>
</dbReference>
<dbReference type="EMBL" id="CP036434">
    <property type="protein sequence ID" value="QDV08392.1"/>
    <property type="molecule type" value="Genomic_DNA"/>
</dbReference>
<dbReference type="GO" id="GO:0004017">
    <property type="term" value="F:AMP kinase activity"/>
    <property type="evidence" value="ECO:0007669"/>
    <property type="project" value="UniProtKB-UniRule"/>
</dbReference>
<keyword evidence="5 7" id="KW-0067">ATP-binding</keyword>
<feature type="binding site" evidence="5">
    <location>
        <position position="135"/>
    </location>
    <ligand>
        <name>AMP</name>
        <dbReference type="ChEBI" id="CHEBI:456215"/>
    </ligand>
</feature>